<dbReference type="EMBL" id="JACDXJ010000001">
    <property type="protein sequence ID" value="MBA1158185.1"/>
    <property type="molecule type" value="Genomic_DNA"/>
</dbReference>
<comment type="pathway">
    <text evidence="1">Bacterial outer membrane biogenesis; LPS O-antigen biosynthesis.</text>
</comment>
<evidence type="ECO:0000256" key="2">
    <source>
        <dbReference type="ARBA" id="ARBA00007637"/>
    </source>
</evidence>
<dbReference type="Gene3D" id="3.40.50.720">
    <property type="entry name" value="NAD(P)-binding Rossmann-like Domain"/>
    <property type="match status" value="1"/>
</dbReference>
<evidence type="ECO:0000259" key="3">
    <source>
        <dbReference type="Pfam" id="PF01370"/>
    </source>
</evidence>
<dbReference type="InterPro" id="IPR036291">
    <property type="entry name" value="NAD(P)-bd_dom_sf"/>
</dbReference>
<dbReference type="Pfam" id="PF01370">
    <property type="entry name" value="Epimerase"/>
    <property type="match status" value="1"/>
</dbReference>
<accession>A0A838BTA6</accession>
<reference evidence="4 5" key="1">
    <citation type="submission" date="2020-07" db="EMBL/GenBank/DDBJ databases">
        <title>Draft genome and description of Microvirga mediterraneensis Marseille-Q2068 sp. nov.</title>
        <authorList>
            <person name="Boxberger M."/>
        </authorList>
    </citation>
    <scope>NUCLEOTIDE SEQUENCE [LARGE SCALE GENOMIC DNA]</scope>
    <source>
        <strain evidence="4 5">Marseille-Q2068</strain>
    </source>
</reference>
<keyword evidence="5" id="KW-1185">Reference proteome</keyword>
<proteinExistence type="inferred from homology"/>
<sequence length="301" mass="32710">MSKRLLVTGARGFIGRQIVTAAVQAGYDVHAVGTRAPPADEAGPVQWHVANLLAEGEPRRLVSVVKPTHLLHAAWETSHGNYWTSPDNVLWLGTTAALAHAFASSGGQRFILVGTCAEYDWQQGVMVEGVTPNRPHTLYGACKLAAHQMLQSMTPEVGFTAATGRVFFAFGPRENAQRLIPYISRSLSADDVALLSSGRQIRDFLHVDDVANAFVVLLNSEANGAFNIGMGEPVRLSEIAQTLGQVSGRPDRIRLGARPDRSDDVPVLVPDTRRLQSLGWKPLISLERGLAETYAWWAAQE</sequence>
<protein>
    <submittedName>
        <fullName evidence="4">NAD-dependent epimerase/dehydratase family protein</fullName>
    </submittedName>
</protein>
<evidence type="ECO:0000313" key="5">
    <source>
        <dbReference type="Proteomes" id="UP000572984"/>
    </source>
</evidence>
<organism evidence="4 5">
    <name type="scientific">Microvirga mediterraneensis</name>
    <dbReference type="NCBI Taxonomy" id="2754695"/>
    <lineage>
        <taxon>Bacteria</taxon>
        <taxon>Pseudomonadati</taxon>
        <taxon>Pseudomonadota</taxon>
        <taxon>Alphaproteobacteria</taxon>
        <taxon>Hyphomicrobiales</taxon>
        <taxon>Methylobacteriaceae</taxon>
        <taxon>Microvirga</taxon>
    </lineage>
</organism>
<feature type="domain" description="NAD-dependent epimerase/dehydratase" evidence="3">
    <location>
        <begin position="6"/>
        <end position="229"/>
    </location>
</feature>
<dbReference type="SUPFAM" id="SSF51735">
    <property type="entry name" value="NAD(P)-binding Rossmann-fold domains"/>
    <property type="match status" value="1"/>
</dbReference>
<dbReference type="RefSeq" id="WP_181053602.1">
    <property type="nucleotide sequence ID" value="NZ_JACDXJ010000001.1"/>
</dbReference>
<dbReference type="InterPro" id="IPR001509">
    <property type="entry name" value="Epimerase_deHydtase"/>
</dbReference>
<evidence type="ECO:0000256" key="1">
    <source>
        <dbReference type="ARBA" id="ARBA00005125"/>
    </source>
</evidence>
<gene>
    <name evidence="4" type="ORF">H0S73_18920</name>
</gene>
<dbReference type="AlphaFoldDB" id="A0A838BTA6"/>
<evidence type="ECO:0000313" key="4">
    <source>
        <dbReference type="EMBL" id="MBA1158185.1"/>
    </source>
</evidence>
<dbReference type="Proteomes" id="UP000572984">
    <property type="component" value="Unassembled WGS sequence"/>
</dbReference>
<name>A0A838BTA6_9HYPH</name>
<comment type="caution">
    <text evidence="4">The sequence shown here is derived from an EMBL/GenBank/DDBJ whole genome shotgun (WGS) entry which is preliminary data.</text>
</comment>
<dbReference type="PANTHER" id="PTHR43000">
    <property type="entry name" value="DTDP-D-GLUCOSE 4,6-DEHYDRATASE-RELATED"/>
    <property type="match status" value="1"/>
</dbReference>
<comment type="similarity">
    <text evidence="2">Belongs to the NAD(P)-dependent epimerase/dehydratase family.</text>
</comment>